<evidence type="ECO:0000313" key="1">
    <source>
        <dbReference type="EMBL" id="OEV06278.1"/>
    </source>
</evidence>
<name>A0A1E7KQS6_9ACTN</name>
<reference evidence="1 2" key="1">
    <citation type="journal article" date="2016" name="Front. Microbiol.">
        <title>Comparative Genomics Analysis of Streptomyces Species Reveals Their Adaptation to the Marine Environment and Their Diversity at the Genomic Level.</title>
        <authorList>
            <person name="Tian X."/>
            <person name="Zhang Z."/>
            <person name="Yang T."/>
            <person name="Chen M."/>
            <person name="Li J."/>
            <person name="Chen F."/>
            <person name="Yang J."/>
            <person name="Li W."/>
            <person name="Zhang B."/>
            <person name="Zhang Z."/>
            <person name="Wu J."/>
            <person name="Zhang C."/>
            <person name="Long L."/>
            <person name="Xiao J."/>
        </authorList>
    </citation>
    <scope>NUCLEOTIDE SEQUENCE [LARGE SCALE GENOMIC DNA]</scope>
    <source>
        <strain evidence="1 2">SCSIO 02100</strain>
    </source>
</reference>
<organism evidence="1 2">
    <name type="scientific">Streptomyces oceani</name>
    <dbReference type="NCBI Taxonomy" id="1075402"/>
    <lineage>
        <taxon>Bacteria</taxon>
        <taxon>Bacillati</taxon>
        <taxon>Actinomycetota</taxon>
        <taxon>Actinomycetes</taxon>
        <taxon>Kitasatosporales</taxon>
        <taxon>Streptomycetaceae</taxon>
        <taxon>Streptomyces</taxon>
    </lineage>
</organism>
<evidence type="ECO:0008006" key="3">
    <source>
        <dbReference type="Google" id="ProtNLM"/>
    </source>
</evidence>
<dbReference type="RefSeq" id="WP_070194537.1">
    <property type="nucleotide sequence ID" value="NZ_LJGU01000072.1"/>
</dbReference>
<accession>A0A1E7KQS6</accession>
<keyword evidence="2" id="KW-1185">Reference proteome</keyword>
<dbReference type="Proteomes" id="UP000176101">
    <property type="component" value="Unassembled WGS sequence"/>
</dbReference>
<evidence type="ECO:0000313" key="2">
    <source>
        <dbReference type="Proteomes" id="UP000176101"/>
    </source>
</evidence>
<dbReference type="STRING" id="1075402.AN216_00365"/>
<dbReference type="OrthoDB" id="4470560at2"/>
<proteinExistence type="predicted"/>
<gene>
    <name evidence="1" type="ORF">AN216_00365</name>
</gene>
<comment type="caution">
    <text evidence="1">The sequence shown here is derived from an EMBL/GenBank/DDBJ whole genome shotgun (WGS) entry which is preliminary data.</text>
</comment>
<dbReference type="PATRIC" id="fig|1075402.3.peg.231"/>
<sequence>MTDGSREKNRERLAALAGGPAAHESPAHRLERDAALLGRLLTAADSHQHSDGQVPDVTADDVGAALTLFEDMRVALDHLETQMVIEARRRGMDWRQIAHCQGLNSSQAASQRYQRLMTRLEEIRQGVR</sequence>
<dbReference type="AlphaFoldDB" id="A0A1E7KQS6"/>
<protein>
    <recommendedName>
        <fullName evidence="3">DNA-binding protein</fullName>
    </recommendedName>
</protein>
<dbReference type="EMBL" id="LJGU01000072">
    <property type="protein sequence ID" value="OEV06278.1"/>
    <property type="molecule type" value="Genomic_DNA"/>
</dbReference>